<accession>A0ABP4ILZ5</accession>
<dbReference type="InterPro" id="IPR010349">
    <property type="entry name" value="Asparaginase_II"/>
</dbReference>
<evidence type="ECO:0000313" key="2">
    <source>
        <dbReference type="Proteomes" id="UP001501414"/>
    </source>
</evidence>
<dbReference type="PANTHER" id="PTHR42110">
    <property type="entry name" value="L-ASPARAGINASE, PUTATIVE (AFU_ORTHOLOGUE AFUA_3G11890)-RELATED"/>
    <property type="match status" value="1"/>
</dbReference>
<name>A0ABP4ILZ5_9PSEU</name>
<evidence type="ECO:0000313" key="1">
    <source>
        <dbReference type="EMBL" id="GAA1391565.1"/>
    </source>
</evidence>
<reference evidence="2" key="1">
    <citation type="journal article" date="2019" name="Int. J. Syst. Evol. Microbiol.">
        <title>The Global Catalogue of Microorganisms (GCM) 10K type strain sequencing project: providing services to taxonomists for standard genome sequencing and annotation.</title>
        <authorList>
            <consortium name="The Broad Institute Genomics Platform"/>
            <consortium name="The Broad Institute Genome Sequencing Center for Infectious Disease"/>
            <person name="Wu L."/>
            <person name="Ma J."/>
        </authorList>
    </citation>
    <scope>NUCLEOTIDE SEQUENCE [LARGE SCALE GENOMIC DNA]</scope>
    <source>
        <strain evidence="2">JCM 11896</strain>
    </source>
</reference>
<dbReference type="RefSeq" id="WP_344023580.1">
    <property type="nucleotide sequence ID" value="NZ_BAAAJK010000014.1"/>
</dbReference>
<dbReference type="EMBL" id="BAAAJK010000014">
    <property type="protein sequence ID" value="GAA1391565.1"/>
    <property type="molecule type" value="Genomic_DNA"/>
</dbReference>
<keyword evidence="2" id="KW-1185">Reference proteome</keyword>
<gene>
    <name evidence="1" type="ORF">GCM10009613_34290</name>
</gene>
<dbReference type="Pfam" id="PF06089">
    <property type="entry name" value="Asparaginase_II"/>
    <property type="match status" value="1"/>
</dbReference>
<sequence length="327" mass="32490">MPPTGSAVPPVLAGAVPLAHVERAGEIESVHLGILTAVGPDGAPLPGRGGADTPFLPRSALKPLQAVAMLRAGLDLDGELLALACASHSGEPGHVAGVRRILDGAGLTDADLDNTPDLPLGTEAAAIARAAGTAPSALLQNCSGKHAAMLVCCVAAGWPVRGYRDPGHPLQRLVRDTVADLTGVDPHVTTVDGCGAPLFGCTPAGLARGFGRIAVAAPGTPEGRVAAAMRAHPWWAGGTDRPVTRLAEAVPGLVVKDGAEGVLAAALPDGRAFAVTVLDGSARPLPVLAAAVLAGWGAGGPALAAAGRVEVLGHGRPIGRVHAVLDL</sequence>
<proteinExistence type="predicted"/>
<comment type="caution">
    <text evidence="1">The sequence shown here is derived from an EMBL/GenBank/DDBJ whole genome shotgun (WGS) entry which is preliminary data.</text>
</comment>
<dbReference type="Proteomes" id="UP001501414">
    <property type="component" value="Unassembled WGS sequence"/>
</dbReference>
<dbReference type="PANTHER" id="PTHR42110:SF1">
    <property type="entry name" value="L-ASPARAGINASE, PUTATIVE (AFU_ORTHOLOGUE AFUA_3G11890)-RELATED"/>
    <property type="match status" value="1"/>
</dbReference>
<protein>
    <submittedName>
        <fullName evidence="1">Asparaginase</fullName>
    </submittedName>
</protein>
<organism evidence="1 2">
    <name type="scientific">Pseudonocardia kongjuensis</name>
    <dbReference type="NCBI Taxonomy" id="102227"/>
    <lineage>
        <taxon>Bacteria</taxon>
        <taxon>Bacillati</taxon>
        <taxon>Actinomycetota</taxon>
        <taxon>Actinomycetes</taxon>
        <taxon>Pseudonocardiales</taxon>
        <taxon>Pseudonocardiaceae</taxon>
        <taxon>Pseudonocardia</taxon>
    </lineage>
</organism>